<accession>A0A6M9ZA67</accession>
<name>A0A6M9ZA67_9VIRU</name>
<reference evidence="1" key="1">
    <citation type="submission" date="2020-01" db="EMBL/GenBank/DDBJ databases">
        <title>Viral genomes from wild and zoo birds in China.</title>
        <authorList>
            <person name="Yao Y."/>
            <person name="Shan T."/>
            <person name="Yang S."/>
            <person name="Zhang W."/>
        </authorList>
    </citation>
    <scope>NUCLEOTIDE SEQUENCE</scope>
    <source>
        <strain evidence="1">Zfwcb08cir1</strain>
    </source>
</reference>
<dbReference type="EMBL" id="MT138065">
    <property type="protein sequence ID" value="QKN88887.1"/>
    <property type="molecule type" value="Genomic_DNA"/>
</dbReference>
<sequence>MSSAIVPYYNTRLQQRIQRNNFGSLYRRWNSLSARARNGFRQRSNRAFTLAQRRGPKYTSGVGVTTQHDQRRVYTKRRMPRRMRRRWRKFSKKVLAISEKDLGTQQVMFNKSVNASNNISGNQTIFSCALYGLRSATASHFNDLQQISQYNAGAAMSTATGLPVGESTKVLFQSAILDLTIRNGSTFFDGTTTGPSPYARMEVDVYELTMRHTAEEQGAAYDTIDSVFNQNQQRTLPIGGGATSEIIYDRRGVTPFELSYALSRFGIKIWKKTKYQIANGDQITYQMRDPRRHSLAQREMQNQDGFNKPGLTKILYVTGKLAPGLQVGNTANTFQEALNIGITRKYMYKIENWTEDRTAFDTL</sequence>
<organism evidence="1">
    <name type="scientific">Cressdnaviricota sp</name>
    <dbReference type="NCBI Taxonomy" id="2748378"/>
    <lineage>
        <taxon>Viruses</taxon>
        <taxon>Monodnaviria</taxon>
        <taxon>Shotokuvirae</taxon>
        <taxon>Cressdnaviricota</taxon>
    </lineage>
</organism>
<proteinExistence type="predicted"/>
<evidence type="ECO:0000313" key="1">
    <source>
        <dbReference type="EMBL" id="QKN88887.1"/>
    </source>
</evidence>
<protein>
    <submittedName>
        <fullName evidence="1">Capsid protein</fullName>
    </submittedName>
</protein>